<dbReference type="SUPFAM" id="SSF52058">
    <property type="entry name" value="L domain-like"/>
    <property type="match status" value="2"/>
</dbReference>
<keyword evidence="2" id="KW-1185">Reference proteome</keyword>
<dbReference type="KEGG" id="crq:GCK72_025475"/>
<protein>
    <submittedName>
        <fullName evidence="1">Uncharacterized protein</fullName>
    </submittedName>
</protein>
<gene>
    <name evidence="1" type="ORF">CRE_19210</name>
</gene>
<proteinExistence type="predicted"/>
<dbReference type="EMBL" id="DS268450">
    <property type="protein sequence ID" value="EFP03602.1"/>
    <property type="molecule type" value="Genomic_DNA"/>
</dbReference>
<dbReference type="Pfam" id="PF01030">
    <property type="entry name" value="Recep_L_domain"/>
    <property type="match status" value="2"/>
</dbReference>
<dbReference type="HOGENOM" id="CLU_919007_0_0_1"/>
<dbReference type="OrthoDB" id="5774358at2759"/>
<dbReference type="RefSeq" id="XP_003103631.2">
    <property type="nucleotide sequence ID" value="XM_003103583.2"/>
</dbReference>
<dbReference type="Gene3D" id="3.80.20.20">
    <property type="entry name" value="Receptor L-domain"/>
    <property type="match status" value="2"/>
</dbReference>
<dbReference type="STRING" id="31234.E3MJF8"/>
<accession>E3MJF8</accession>
<dbReference type="Proteomes" id="UP000008281">
    <property type="component" value="Unassembled WGS sequence"/>
</dbReference>
<dbReference type="OMA" id="YTNVQRG"/>
<evidence type="ECO:0000313" key="2">
    <source>
        <dbReference type="Proteomes" id="UP000008281"/>
    </source>
</evidence>
<dbReference type="InterPro" id="IPR053079">
    <property type="entry name" value="SPS2_domain"/>
</dbReference>
<organism evidence="2">
    <name type="scientific">Caenorhabditis remanei</name>
    <name type="common">Caenorhabditis vulgaris</name>
    <dbReference type="NCBI Taxonomy" id="31234"/>
    <lineage>
        <taxon>Eukaryota</taxon>
        <taxon>Metazoa</taxon>
        <taxon>Ecdysozoa</taxon>
        <taxon>Nematoda</taxon>
        <taxon>Chromadorea</taxon>
        <taxon>Rhabditida</taxon>
        <taxon>Rhabditina</taxon>
        <taxon>Rhabditomorpha</taxon>
        <taxon>Rhabditoidea</taxon>
        <taxon>Rhabditidae</taxon>
        <taxon>Peloderinae</taxon>
        <taxon>Caenorhabditis</taxon>
    </lineage>
</organism>
<dbReference type="eggNOG" id="KOG1920">
    <property type="taxonomic scope" value="Eukaryota"/>
</dbReference>
<dbReference type="AlphaFoldDB" id="E3MJF8"/>
<name>E3MJF8_CAERE</name>
<dbReference type="GeneID" id="9819362"/>
<dbReference type="InterPro" id="IPR036941">
    <property type="entry name" value="Rcpt_L-dom_sf"/>
</dbReference>
<sequence length="330" mass="35804">MNRKCASLGLLLLLAAFWGSSTAGKTAKECVFNGTFVALEDNCTRITGSLMFTGSDAINTLYSKLAYVEEINGCVQVSGTSYTRLDFFARLRTVVCTNSSLSVDFMVANNSALERLAMPVLRVSRLGLTFNPKLCITSEEGARYTNVQRGAADNFAICQGRAGVLKECNSTQNGMNAGLPDGCELIVGNLYVEGTNNQNITDKLQYVKEVYGRVYIRSTNLNTLAIPLLEKVYASEPIASATLEPTILVASNTNFTKLQVPKINFMAKNELAFMTSDVSYVMDQDLCNQLSPYGNVMSNGTVCVAKHTSDPKLWSSIIASLAIYLSVVVS</sequence>
<dbReference type="CTD" id="9819362"/>
<dbReference type="PANTHER" id="PTHR21662:SF18">
    <property type="entry name" value="RECEPTOR L-DOMAIN DOMAIN-CONTAINING PROTEIN"/>
    <property type="match status" value="1"/>
</dbReference>
<dbReference type="InterPro" id="IPR000494">
    <property type="entry name" value="Rcpt_L-dom"/>
</dbReference>
<reference evidence="1" key="1">
    <citation type="submission" date="2007-07" db="EMBL/GenBank/DDBJ databases">
        <title>PCAP assembly of the Caenorhabditis remanei genome.</title>
        <authorList>
            <consortium name="The Caenorhabditis remanei Sequencing Consortium"/>
            <person name="Wilson R.K."/>
        </authorList>
    </citation>
    <scope>NUCLEOTIDE SEQUENCE [LARGE SCALE GENOMIC DNA]</scope>
    <source>
        <strain evidence="1">PB4641</strain>
    </source>
</reference>
<evidence type="ECO:0000313" key="1">
    <source>
        <dbReference type="EMBL" id="EFP03602.1"/>
    </source>
</evidence>
<dbReference type="PANTHER" id="PTHR21662">
    <property type="entry name" value="RECEPTOR PROTEIN-TYROSINE KINASE"/>
    <property type="match status" value="1"/>
</dbReference>
<dbReference type="FunCoup" id="E3MJF8">
    <property type="interactions" value="314"/>
</dbReference>